<protein>
    <submittedName>
        <fullName evidence="1">Uncharacterized protein</fullName>
    </submittedName>
</protein>
<reference evidence="1" key="1">
    <citation type="submission" date="2021-11" db="EMBL/GenBank/DDBJ databases">
        <authorList>
            <consortium name="Genoscope - CEA"/>
            <person name="William W."/>
        </authorList>
    </citation>
    <scope>NUCLEOTIDE SEQUENCE</scope>
</reference>
<sequence length="251" mass="27053">MHVAPLLTTLATATALRCTTRRALGAGAAAAALPRPAFAADEWRLGVLKDYSVTKKQASSVRIRPETMLTATGENDTELKLLKVPLGRAAAASFAPEDQLVLAKYFSSRTDAEKIGASKIAAIMKTSLQKQASNPQSPLQGVKLDPGAASVETRGGRRYVAYGYDADACRRLSEDGECLRRGTRYVEARVSVSLESQARTLEEQRRMDEGEMEQRYVDTLWVFTASAPKGAGDAALGALRRAAESFEVVVD</sequence>
<comment type="caution">
    <text evidence="1">The sequence shown here is derived from an EMBL/GenBank/DDBJ whole genome shotgun (WGS) entry which is preliminary data.</text>
</comment>
<accession>A0A8J2X0H4</accession>
<dbReference type="EMBL" id="CAKKNE010000004">
    <property type="protein sequence ID" value="CAH0373585.1"/>
    <property type="molecule type" value="Genomic_DNA"/>
</dbReference>
<organism evidence="1 2">
    <name type="scientific">Pelagomonas calceolata</name>
    <dbReference type="NCBI Taxonomy" id="35677"/>
    <lineage>
        <taxon>Eukaryota</taxon>
        <taxon>Sar</taxon>
        <taxon>Stramenopiles</taxon>
        <taxon>Ochrophyta</taxon>
        <taxon>Pelagophyceae</taxon>
        <taxon>Pelagomonadales</taxon>
        <taxon>Pelagomonadaceae</taxon>
        <taxon>Pelagomonas</taxon>
    </lineage>
</organism>
<proteinExistence type="predicted"/>
<evidence type="ECO:0000313" key="1">
    <source>
        <dbReference type="EMBL" id="CAH0373585.1"/>
    </source>
</evidence>
<keyword evidence="2" id="KW-1185">Reference proteome</keyword>
<dbReference type="Proteomes" id="UP000789595">
    <property type="component" value="Unassembled WGS sequence"/>
</dbReference>
<dbReference type="AlphaFoldDB" id="A0A8J2X0H4"/>
<gene>
    <name evidence="1" type="ORF">PECAL_4P07930</name>
</gene>
<dbReference type="OrthoDB" id="10445527at2759"/>
<name>A0A8J2X0H4_9STRA</name>
<evidence type="ECO:0000313" key="2">
    <source>
        <dbReference type="Proteomes" id="UP000789595"/>
    </source>
</evidence>